<evidence type="ECO:0000256" key="1">
    <source>
        <dbReference type="SAM" id="Phobius"/>
    </source>
</evidence>
<dbReference type="InterPro" id="IPR011009">
    <property type="entry name" value="Kinase-like_dom_sf"/>
</dbReference>
<dbReference type="InterPro" id="IPR000719">
    <property type="entry name" value="Prot_kinase_dom"/>
</dbReference>
<keyword evidence="4" id="KW-1185">Reference proteome</keyword>
<reference evidence="3 4" key="1">
    <citation type="submission" date="2016-07" db="EMBL/GenBank/DDBJ databases">
        <title>Pervasive Adenine N6-methylation of Active Genes in Fungi.</title>
        <authorList>
            <consortium name="DOE Joint Genome Institute"/>
            <person name="Mondo S.J."/>
            <person name="Dannebaum R.O."/>
            <person name="Kuo R.C."/>
            <person name="Labutti K."/>
            <person name="Haridas S."/>
            <person name="Kuo A."/>
            <person name="Salamov A."/>
            <person name="Ahrendt S.R."/>
            <person name="Lipzen A."/>
            <person name="Sullivan W."/>
            <person name="Andreopoulos W.B."/>
            <person name="Clum A."/>
            <person name="Lindquist E."/>
            <person name="Daum C."/>
            <person name="Ramamoorthy G.K."/>
            <person name="Gryganskyi A."/>
            <person name="Culley D."/>
            <person name="Magnuson J.K."/>
            <person name="James T.Y."/>
            <person name="O'Malley M.A."/>
            <person name="Stajich J.E."/>
            <person name="Spatafora J.W."/>
            <person name="Visel A."/>
            <person name="Grigoriev I.V."/>
        </authorList>
    </citation>
    <scope>NUCLEOTIDE SEQUENCE [LARGE SCALE GENOMIC DNA]</scope>
    <source>
        <strain evidence="3 4">CBS 115471</strain>
    </source>
</reference>
<dbReference type="AlphaFoldDB" id="A0A1Y1YM85"/>
<protein>
    <recommendedName>
        <fullName evidence="2">Protein kinase domain-containing protein</fullName>
    </recommendedName>
</protein>
<gene>
    <name evidence="3" type="ORF">BCR34DRAFT_495598</name>
</gene>
<keyword evidence="1" id="KW-1133">Transmembrane helix</keyword>
<sequence>AKAVAYVYKKGIIYLNLSTTNVLVYKAAKNLDLILANFSSSRCRELGLDSNLIPNKLFCDLYLTTFNLLRVNMFSISVIIYIIITSYYPFY</sequence>
<dbReference type="Gene3D" id="1.10.510.10">
    <property type="entry name" value="Transferase(Phosphotransferase) domain 1"/>
    <property type="match status" value="1"/>
</dbReference>
<dbReference type="PROSITE" id="PS50011">
    <property type="entry name" value="PROTEIN_KINASE_DOM"/>
    <property type="match status" value="1"/>
</dbReference>
<dbReference type="SUPFAM" id="SSF56112">
    <property type="entry name" value="Protein kinase-like (PK-like)"/>
    <property type="match status" value="1"/>
</dbReference>
<dbReference type="STRING" id="1231657.A0A1Y1YM85"/>
<feature type="domain" description="Protein kinase" evidence="2">
    <location>
        <begin position="1"/>
        <end position="91"/>
    </location>
</feature>
<feature type="transmembrane region" description="Helical" evidence="1">
    <location>
        <begin position="71"/>
        <end position="90"/>
    </location>
</feature>
<proteinExistence type="predicted"/>
<organism evidence="3 4">
    <name type="scientific">Clohesyomyces aquaticus</name>
    <dbReference type="NCBI Taxonomy" id="1231657"/>
    <lineage>
        <taxon>Eukaryota</taxon>
        <taxon>Fungi</taxon>
        <taxon>Dikarya</taxon>
        <taxon>Ascomycota</taxon>
        <taxon>Pezizomycotina</taxon>
        <taxon>Dothideomycetes</taxon>
        <taxon>Pleosporomycetidae</taxon>
        <taxon>Pleosporales</taxon>
        <taxon>Lindgomycetaceae</taxon>
        <taxon>Clohesyomyces</taxon>
    </lineage>
</organism>
<dbReference type="OrthoDB" id="1668230at2759"/>
<dbReference type="EMBL" id="MCFA01000203">
    <property type="protein sequence ID" value="ORX99129.1"/>
    <property type="molecule type" value="Genomic_DNA"/>
</dbReference>
<dbReference type="GO" id="GO:0005524">
    <property type="term" value="F:ATP binding"/>
    <property type="evidence" value="ECO:0007669"/>
    <property type="project" value="InterPro"/>
</dbReference>
<dbReference type="GO" id="GO:0004672">
    <property type="term" value="F:protein kinase activity"/>
    <property type="evidence" value="ECO:0007669"/>
    <property type="project" value="InterPro"/>
</dbReference>
<feature type="non-terminal residue" evidence="3">
    <location>
        <position position="1"/>
    </location>
</feature>
<keyword evidence="1" id="KW-0472">Membrane</keyword>
<comment type="caution">
    <text evidence="3">The sequence shown here is derived from an EMBL/GenBank/DDBJ whole genome shotgun (WGS) entry which is preliminary data.</text>
</comment>
<dbReference type="Proteomes" id="UP000193144">
    <property type="component" value="Unassembled WGS sequence"/>
</dbReference>
<keyword evidence="1" id="KW-0812">Transmembrane</keyword>
<evidence type="ECO:0000313" key="3">
    <source>
        <dbReference type="EMBL" id="ORX99129.1"/>
    </source>
</evidence>
<evidence type="ECO:0000313" key="4">
    <source>
        <dbReference type="Proteomes" id="UP000193144"/>
    </source>
</evidence>
<accession>A0A1Y1YM85</accession>
<name>A0A1Y1YM85_9PLEO</name>
<evidence type="ECO:0000259" key="2">
    <source>
        <dbReference type="PROSITE" id="PS50011"/>
    </source>
</evidence>